<evidence type="ECO:0000256" key="3">
    <source>
        <dbReference type="ARBA" id="ARBA00022729"/>
    </source>
</evidence>
<dbReference type="AlphaFoldDB" id="A0AAV7K3D6"/>
<evidence type="ECO:0000256" key="1">
    <source>
        <dbReference type="ARBA" id="ARBA00004613"/>
    </source>
</evidence>
<keyword evidence="3" id="KW-0732">Signal</keyword>
<dbReference type="GO" id="GO:0005615">
    <property type="term" value="C:extracellular space"/>
    <property type="evidence" value="ECO:0007669"/>
    <property type="project" value="TreeGrafter"/>
</dbReference>
<sequence>MNSTSLDITSISLQNSDNSSSVKLQTGIKSSENSHIIIVSLSPADLNYIKFRTNLATHTFNTYLFLFPSELTDMNSNVLIYRNSSIMVQDLILDTTPPFLLSYDLDLSNNSLILTFSEVINASSLDLSFFLLSSSQSLLIDTQSATFTGGYKSGPSLTSGHPPIIFISLLHSDTNHIKMLNLLARDNTSTFLSISPGAAYDYFNNSLTAININTSLSVTKYIGDMVDPMLVSFSLDLDSLILTLYFSETIQVSSLVISIISLKTTKNFVNDSYSLFDTSLLVDINEPMVNLSLGYTDRNSIKLNKNLCTQQTNCFLAFNSSLIRDTNGNYITQIPRIQAISVSTFISDSTKPSLLNAFLDLDSFILSLYFDEPVDSSSLNLTQITIQSIPGIISNTSDYETFSDGDFPIYSSSNSTNGLFINIFIGTTNLFSIQRNILLATTSSNSYISFTSSLIQDMNRNPINYISPLNATQLSFTPDITEPMLQNFSLDLNTAYLNLFFDEVIPGNFINPSLMILSSVIQYENSATFVRLSHLSIVPLIYHTHISIILSKEDLDSIKLSSTLATKLSNTYLTLEDNCLVDTAIPGNIY</sequence>
<evidence type="ECO:0000313" key="5">
    <source>
        <dbReference type="Proteomes" id="UP001165289"/>
    </source>
</evidence>
<dbReference type="PANTHER" id="PTHR24019:SF5">
    <property type="entry name" value="ADIPOLIN"/>
    <property type="match status" value="1"/>
</dbReference>
<comment type="subcellular location">
    <subcellularLocation>
        <location evidence="1">Secreted</location>
    </subcellularLocation>
</comment>
<name>A0AAV7K3D6_9METZ</name>
<dbReference type="EMBL" id="JAKMXF010000199">
    <property type="protein sequence ID" value="KAI6655295.1"/>
    <property type="molecule type" value="Genomic_DNA"/>
</dbReference>
<accession>A0AAV7K3D6</accession>
<organism evidence="4 5">
    <name type="scientific">Oopsacas minuta</name>
    <dbReference type="NCBI Taxonomy" id="111878"/>
    <lineage>
        <taxon>Eukaryota</taxon>
        <taxon>Metazoa</taxon>
        <taxon>Porifera</taxon>
        <taxon>Hexactinellida</taxon>
        <taxon>Hexasterophora</taxon>
        <taxon>Lyssacinosida</taxon>
        <taxon>Leucopsacidae</taxon>
        <taxon>Oopsacas</taxon>
    </lineage>
</organism>
<gene>
    <name evidence="4" type="ORF">LOD99_2130</name>
</gene>
<keyword evidence="2" id="KW-0964">Secreted</keyword>
<dbReference type="PANTHER" id="PTHR24019">
    <property type="entry name" value="ADIPOLIN"/>
    <property type="match status" value="1"/>
</dbReference>
<dbReference type="Proteomes" id="UP001165289">
    <property type="component" value="Unassembled WGS sequence"/>
</dbReference>
<keyword evidence="5" id="KW-1185">Reference proteome</keyword>
<dbReference type="InterPro" id="IPR052136">
    <property type="entry name" value="Adipolin/Erythroferrone-rel"/>
</dbReference>
<protein>
    <submittedName>
        <fullName evidence="4">Uncharacterized protein</fullName>
    </submittedName>
</protein>
<dbReference type="GO" id="GO:0005179">
    <property type="term" value="F:hormone activity"/>
    <property type="evidence" value="ECO:0007669"/>
    <property type="project" value="TreeGrafter"/>
</dbReference>
<evidence type="ECO:0000256" key="2">
    <source>
        <dbReference type="ARBA" id="ARBA00022525"/>
    </source>
</evidence>
<reference evidence="4 5" key="1">
    <citation type="journal article" date="2023" name="BMC Biol.">
        <title>The compact genome of the sponge Oopsacas minuta (Hexactinellida) is lacking key metazoan core genes.</title>
        <authorList>
            <person name="Santini S."/>
            <person name="Schenkelaars Q."/>
            <person name="Jourda C."/>
            <person name="Duchesne M."/>
            <person name="Belahbib H."/>
            <person name="Rocher C."/>
            <person name="Selva M."/>
            <person name="Riesgo A."/>
            <person name="Vervoort M."/>
            <person name="Leys S.P."/>
            <person name="Kodjabachian L."/>
            <person name="Le Bivic A."/>
            <person name="Borchiellini C."/>
            <person name="Claverie J.M."/>
            <person name="Renard E."/>
        </authorList>
    </citation>
    <scope>NUCLEOTIDE SEQUENCE [LARGE SCALE GENOMIC DNA]</scope>
    <source>
        <strain evidence="4">SPO-2</strain>
    </source>
</reference>
<evidence type="ECO:0000313" key="4">
    <source>
        <dbReference type="EMBL" id="KAI6655295.1"/>
    </source>
</evidence>
<comment type="caution">
    <text evidence="4">The sequence shown here is derived from an EMBL/GenBank/DDBJ whole genome shotgun (WGS) entry which is preliminary data.</text>
</comment>
<proteinExistence type="predicted"/>